<gene>
    <name evidence="4" type="ORF">K505DRAFT_367950</name>
</gene>
<dbReference type="InterPro" id="IPR013087">
    <property type="entry name" value="Znf_C2H2_type"/>
</dbReference>
<feature type="compositionally biased region" description="Acidic residues" evidence="2">
    <location>
        <begin position="303"/>
        <end position="323"/>
    </location>
</feature>
<feature type="region of interest" description="Disordered" evidence="2">
    <location>
        <begin position="291"/>
        <end position="323"/>
    </location>
</feature>
<keyword evidence="1" id="KW-0862">Zinc</keyword>
<evidence type="ECO:0000256" key="1">
    <source>
        <dbReference type="PROSITE-ProRule" id="PRU00042"/>
    </source>
</evidence>
<evidence type="ECO:0000256" key="2">
    <source>
        <dbReference type="SAM" id="MobiDB-lite"/>
    </source>
</evidence>
<keyword evidence="1" id="KW-0863">Zinc-finger</keyword>
<reference evidence="4" key="1">
    <citation type="journal article" date="2020" name="Stud. Mycol.">
        <title>101 Dothideomycetes genomes: a test case for predicting lifestyles and emergence of pathogens.</title>
        <authorList>
            <person name="Haridas S."/>
            <person name="Albert R."/>
            <person name="Binder M."/>
            <person name="Bloem J."/>
            <person name="Labutti K."/>
            <person name="Salamov A."/>
            <person name="Andreopoulos B."/>
            <person name="Baker S."/>
            <person name="Barry K."/>
            <person name="Bills G."/>
            <person name="Bluhm B."/>
            <person name="Cannon C."/>
            <person name="Castanera R."/>
            <person name="Culley D."/>
            <person name="Daum C."/>
            <person name="Ezra D."/>
            <person name="Gonzalez J."/>
            <person name="Henrissat B."/>
            <person name="Kuo A."/>
            <person name="Liang C."/>
            <person name="Lipzen A."/>
            <person name="Lutzoni F."/>
            <person name="Magnuson J."/>
            <person name="Mondo S."/>
            <person name="Nolan M."/>
            <person name="Ohm R."/>
            <person name="Pangilinan J."/>
            <person name="Park H.-J."/>
            <person name="Ramirez L."/>
            <person name="Alfaro M."/>
            <person name="Sun H."/>
            <person name="Tritt A."/>
            <person name="Yoshinaga Y."/>
            <person name="Zwiers L.-H."/>
            <person name="Turgeon B."/>
            <person name="Goodwin S."/>
            <person name="Spatafora J."/>
            <person name="Crous P."/>
            <person name="Grigoriev I."/>
        </authorList>
    </citation>
    <scope>NUCLEOTIDE SEQUENCE</scope>
    <source>
        <strain evidence="4">CBS 109.77</strain>
    </source>
</reference>
<sequence length="323" mass="36014">MSLQPQNVLFCICSRKTLQHGNQRGLNDISTSDPAVHAPVDDEQMTLLLDPAIQIYSDAGAGIDVNPNNQMPEPPANDQLMLPSAYDEWLADYDSSPSANFMKSIKGNEGAHRVTHPSTNVIHSEEYHQLASSKHYSNPPQVPPRMPYPTQDFDPLDERPLDDFSTPNEKSFTCMYPECGGEFTRKGQLTRHQRGCKLNPDPIKYTCLLHYSGHVQTFRADKIGPHLKEKHGWTRATVQDVPKAWLWPLVWAGQRHGWACKLCGDAAAPLGLWPADQDKFKRHIRDCGKGGMARTSRGLDARVDEEDEDGAGDEDGGGDYEPL</sequence>
<name>A0A6A6WSI8_9PLEO</name>
<dbReference type="InterPro" id="IPR036236">
    <property type="entry name" value="Znf_C2H2_sf"/>
</dbReference>
<evidence type="ECO:0000313" key="5">
    <source>
        <dbReference type="Proteomes" id="UP000799757"/>
    </source>
</evidence>
<dbReference type="GO" id="GO:0008270">
    <property type="term" value="F:zinc ion binding"/>
    <property type="evidence" value="ECO:0007669"/>
    <property type="project" value="UniProtKB-KW"/>
</dbReference>
<feature type="domain" description="C2H2-type" evidence="3">
    <location>
        <begin position="172"/>
        <end position="202"/>
    </location>
</feature>
<evidence type="ECO:0000313" key="4">
    <source>
        <dbReference type="EMBL" id="KAF2786757.1"/>
    </source>
</evidence>
<dbReference type="EMBL" id="MU002410">
    <property type="protein sequence ID" value="KAF2786757.1"/>
    <property type="molecule type" value="Genomic_DNA"/>
</dbReference>
<dbReference type="AlphaFoldDB" id="A0A6A6WSI8"/>
<protein>
    <recommendedName>
        <fullName evidence="3">C2H2-type domain-containing protein</fullName>
    </recommendedName>
</protein>
<proteinExistence type="predicted"/>
<organism evidence="4 5">
    <name type="scientific">Melanomma pulvis-pyrius CBS 109.77</name>
    <dbReference type="NCBI Taxonomy" id="1314802"/>
    <lineage>
        <taxon>Eukaryota</taxon>
        <taxon>Fungi</taxon>
        <taxon>Dikarya</taxon>
        <taxon>Ascomycota</taxon>
        <taxon>Pezizomycotina</taxon>
        <taxon>Dothideomycetes</taxon>
        <taxon>Pleosporomycetidae</taxon>
        <taxon>Pleosporales</taxon>
        <taxon>Melanommataceae</taxon>
        <taxon>Melanomma</taxon>
    </lineage>
</organism>
<keyword evidence="1" id="KW-0479">Metal-binding</keyword>
<evidence type="ECO:0000259" key="3">
    <source>
        <dbReference type="PROSITE" id="PS50157"/>
    </source>
</evidence>
<dbReference type="Proteomes" id="UP000799757">
    <property type="component" value="Unassembled WGS sequence"/>
</dbReference>
<dbReference type="PROSITE" id="PS50157">
    <property type="entry name" value="ZINC_FINGER_C2H2_2"/>
    <property type="match status" value="1"/>
</dbReference>
<accession>A0A6A6WSI8</accession>
<dbReference type="Gene3D" id="3.30.160.60">
    <property type="entry name" value="Classic Zinc Finger"/>
    <property type="match status" value="1"/>
</dbReference>
<dbReference type="SUPFAM" id="SSF57667">
    <property type="entry name" value="beta-beta-alpha zinc fingers"/>
    <property type="match status" value="1"/>
</dbReference>
<dbReference type="OrthoDB" id="10607767at2759"/>
<keyword evidence="5" id="KW-1185">Reference proteome</keyword>